<dbReference type="Proteomes" id="UP000467635">
    <property type="component" value="Unassembled WGS sequence"/>
</dbReference>
<evidence type="ECO:0000313" key="2">
    <source>
        <dbReference type="Proteomes" id="UP000467635"/>
    </source>
</evidence>
<keyword evidence="1" id="KW-0251">Elongation factor</keyword>
<reference evidence="1 2" key="1">
    <citation type="submission" date="2019-11" db="EMBL/GenBank/DDBJ databases">
        <title>Draft Genome Sequence of Plant Growth-Promoting Rhizosphere-Associated Bacteria.</title>
        <authorList>
            <person name="Vasilyev I.Y."/>
            <person name="Radchenko V."/>
            <person name="Ilnitskaya E.V."/>
        </authorList>
    </citation>
    <scope>NUCLEOTIDE SEQUENCE [LARGE SCALE GENOMIC DNA]</scope>
    <source>
        <strain evidence="1 2">VRA_01-1sq_f</strain>
    </source>
</reference>
<proteinExistence type="predicted"/>
<protein>
    <submittedName>
        <fullName evidence="1">Elongation factor G</fullName>
    </submittedName>
</protein>
<dbReference type="EMBL" id="WKKX01000118">
    <property type="protein sequence ID" value="MSE07924.1"/>
    <property type="molecule type" value="Genomic_DNA"/>
</dbReference>
<dbReference type="AlphaFoldDB" id="A0A7X2MEJ3"/>
<feature type="non-terminal residue" evidence="1">
    <location>
        <position position="1"/>
    </location>
</feature>
<accession>A0A7X2MEJ3</accession>
<sequence>ELEIAGYYPCHNPIDVISQQNYDPVSDLENTPQSVFCAHGAGYTVNWKDVPATMHCDYFWDGMN</sequence>
<gene>
    <name evidence="1" type="ORF">GKC33_04090</name>
</gene>
<keyword evidence="1" id="KW-0648">Protein biosynthesis</keyword>
<comment type="caution">
    <text evidence="1">The sequence shown here is derived from an EMBL/GenBank/DDBJ whole genome shotgun (WGS) entry which is preliminary data.</text>
</comment>
<dbReference type="GO" id="GO:0003746">
    <property type="term" value="F:translation elongation factor activity"/>
    <property type="evidence" value="ECO:0007669"/>
    <property type="project" value="UniProtKB-KW"/>
</dbReference>
<name>A0A7X2MEJ3_9LACO</name>
<evidence type="ECO:0000313" key="1">
    <source>
        <dbReference type="EMBL" id="MSE07924.1"/>
    </source>
</evidence>
<organism evidence="1 2">
    <name type="scientific">Ligilactobacillus salivarius</name>
    <dbReference type="NCBI Taxonomy" id="1624"/>
    <lineage>
        <taxon>Bacteria</taxon>
        <taxon>Bacillati</taxon>
        <taxon>Bacillota</taxon>
        <taxon>Bacilli</taxon>
        <taxon>Lactobacillales</taxon>
        <taxon>Lactobacillaceae</taxon>
        <taxon>Ligilactobacillus</taxon>
    </lineage>
</organism>